<dbReference type="OrthoDB" id="1750429at2759"/>
<feature type="coiled-coil region" evidence="1">
    <location>
        <begin position="76"/>
        <end position="103"/>
    </location>
</feature>
<name>A0A835JCS6_9ROSI</name>
<accession>A0A835JCS6</accession>
<evidence type="ECO:0000313" key="2">
    <source>
        <dbReference type="EMBL" id="KAF9668100.1"/>
    </source>
</evidence>
<organism evidence="2 3">
    <name type="scientific">Salix dunnii</name>
    <dbReference type="NCBI Taxonomy" id="1413687"/>
    <lineage>
        <taxon>Eukaryota</taxon>
        <taxon>Viridiplantae</taxon>
        <taxon>Streptophyta</taxon>
        <taxon>Embryophyta</taxon>
        <taxon>Tracheophyta</taxon>
        <taxon>Spermatophyta</taxon>
        <taxon>Magnoliopsida</taxon>
        <taxon>eudicotyledons</taxon>
        <taxon>Gunneridae</taxon>
        <taxon>Pentapetalae</taxon>
        <taxon>rosids</taxon>
        <taxon>fabids</taxon>
        <taxon>Malpighiales</taxon>
        <taxon>Salicaceae</taxon>
        <taxon>Saliceae</taxon>
        <taxon>Salix</taxon>
    </lineage>
</organism>
<proteinExistence type="predicted"/>
<dbReference type="AlphaFoldDB" id="A0A835JCS6"/>
<evidence type="ECO:0000313" key="3">
    <source>
        <dbReference type="Proteomes" id="UP000657918"/>
    </source>
</evidence>
<keyword evidence="3" id="KW-1185">Reference proteome</keyword>
<comment type="caution">
    <text evidence="2">The sequence shown here is derived from an EMBL/GenBank/DDBJ whole genome shotgun (WGS) entry which is preliminary data.</text>
</comment>
<dbReference type="EMBL" id="JADGMS010000015">
    <property type="protein sequence ID" value="KAF9668100.1"/>
    <property type="molecule type" value="Genomic_DNA"/>
</dbReference>
<dbReference type="Gene3D" id="4.10.860.10">
    <property type="entry name" value="UVR domain"/>
    <property type="match status" value="1"/>
</dbReference>
<gene>
    <name evidence="2" type="ORF">SADUNF_Sadunf15G0092900</name>
</gene>
<reference evidence="2 3" key="1">
    <citation type="submission" date="2020-10" db="EMBL/GenBank/DDBJ databases">
        <title>Plant Genome Project.</title>
        <authorList>
            <person name="Zhang R.-G."/>
        </authorList>
    </citation>
    <scope>NUCLEOTIDE SEQUENCE [LARGE SCALE GENOMIC DNA]</scope>
    <source>
        <strain evidence="2">FAFU-HL-1</strain>
        <tissue evidence="2">Leaf</tissue>
    </source>
</reference>
<evidence type="ECO:0000256" key="1">
    <source>
        <dbReference type="SAM" id="Coils"/>
    </source>
</evidence>
<protein>
    <submittedName>
        <fullName evidence="2">Uncharacterized protein</fullName>
    </submittedName>
</protein>
<dbReference type="Proteomes" id="UP000657918">
    <property type="component" value="Unassembled WGS sequence"/>
</dbReference>
<keyword evidence="1" id="KW-0175">Coiled coil</keyword>
<sequence>MTEARGACNGGRRCEGKHHMHVKHRCESCREHNDGLYHGQVWGGGAYEMCKLSVRCRVVSCFYGFRVCDRLEFGGRRRVPEEARELEKEVRQITKEKDEAVRGQDFEKVQIASFSCFPIV</sequence>